<keyword evidence="4" id="KW-0663">Pyridoxal phosphate</keyword>
<organism evidence="6 7">
    <name type="scientific">Saccharothrix carnea</name>
    <dbReference type="NCBI Taxonomy" id="1280637"/>
    <lineage>
        <taxon>Bacteria</taxon>
        <taxon>Bacillati</taxon>
        <taxon>Actinomycetota</taxon>
        <taxon>Actinomycetes</taxon>
        <taxon>Pseudonocardiales</taxon>
        <taxon>Pseudonocardiaceae</taxon>
        <taxon>Saccharothrix</taxon>
    </lineage>
</organism>
<dbReference type="NCBIfam" id="TIGR03945">
    <property type="entry name" value="PLP_SbnA_fam"/>
    <property type="match status" value="1"/>
</dbReference>
<dbReference type="Proteomes" id="UP000241118">
    <property type="component" value="Unassembled WGS sequence"/>
</dbReference>
<feature type="domain" description="Tryptophan synthase beta chain-like PALP" evidence="5">
    <location>
        <begin position="23"/>
        <end position="292"/>
    </location>
</feature>
<comment type="subunit">
    <text evidence="2">Homodimer.</text>
</comment>
<dbReference type="AlphaFoldDB" id="A0A2P8I0H1"/>
<dbReference type="InterPro" id="IPR023927">
    <property type="entry name" value="SbnA"/>
</dbReference>
<dbReference type="PANTHER" id="PTHR10314">
    <property type="entry name" value="CYSTATHIONINE BETA-SYNTHASE"/>
    <property type="match status" value="1"/>
</dbReference>
<evidence type="ECO:0000256" key="2">
    <source>
        <dbReference type="ARBA" id="ARBA00011738"/>
    </source>
</evidence>
<dbReference type="CDD" id="cd01561">
    <property type="entry name" value="CBS_like"/>
    <property type="match status" value="1"/>
</dbReference>
<keyword evidence="3" id="KW-0808">Transferase</keyword>
<reference evidence="6 7" key="1">
    <citation type="submission" date="2018-03" db="EMBL/GenBank/DDBJ databases">
        <title>Genomic Encyclopedia of Type Strains, Phase III (KMG-III): the genomes of soil and plant-associated and newly described type strains.</title>
        <authorList>
            <person name="Whitman W."/>
        </authorList>
    </citation>
    <scope>NUCLEOTIDE SEQUENCE [LARGE SCALE GENOMIC DNA]</scope>
    <source>
        <strain evidence="6 7">CGMCC 4.7097</strain>
    </source>
</reference>
<evidence type="ECO:0000313" key="7">
    <source>
        <dbReference type="Proteomes" id="UP000241118"/>
    </source>
</evidence>
<name>A0A2P8I0H1_SACCR</name>
<dbReference type="InterPro" id="IPR001926">
    <property type="entry name" value="TrpB-like_PALP"/>
</dbReference>
<evidence type="ECO:0000313" key="6">
    <source>
        <dbReference type="EMBL" id="PSL51961.1"/>
    </source>
</evidence>
<dbReference type="GO" id="GO:1901605">
    <property type="term" value="P:alpha-amino acid metabolic process"/>
    <property type="evidence" value="ECO:0007669"/>
    <property type="project" value="UniProtKB-ARBA"/>
</dbReference>
<dbReference type="EMBL" id="PYAX01000016">
    <property type="protein sequence ID" value="PSL51961.1"/>
    <property type="molecule type" value="Genomic_DNA"/>
</dbReference>
<dbReference type="Gene3D" id="3.40.50.1100">
    <property type="match status" value="2"/>
</dbReference>
<dbReference type="GO" id="GO:0016740">
    <property type="term" value="F:transferase activity"/>
    <property type="evidence" value="ECO:0007669"/>
    <property type="project" value="UniProtKB-KW"/>
</dbReference>
<comment type="cofactor">
    <cofactor evidence="1">
        <name>pyridoxal 5'-phosphate</name>
        <dbReference type="ChEBI" id="CHEBI:597326"/>
    </cofactor>
</comment>
<comment type="caution">
    <text evidence="6">The sequence shown here is derived from an EMBL/GenBank/DDBJ whole genome shotgun (WGS) entry which is preliminary data.</text>
</comment>
<proteinExistence type="predicted"/>
<dbReference type="InterPro" id="IPR036052">
    <property type="entry name" value="TrpB-like_PALP_sf"/>
</dbReference>
<dbReference type="InterPro" id="IPR050214">
    <property type="entry name" value="Cys_Synth/Cystath_Beta-Synth"/>
</dbReference>
<evidence type="ECO:0000256" key="1">
    <source>
        <dbReference type="ARBA" id="ARBA00001933"/>
    </source>
</evidence>
<sequence>MITDRVYDLVRDDVFLRISGLGGLNRLYLKIEGLNTGGSIKLKTARGILEGAELSGVDLSRVRIIESTSGNLGVALAVICAAEGYRLTCVTDPNSNASSVAVMRALGAEVVVVRDRDENGGFLGSRINYIRERLEQESDLFWANQYANPDNPLAHARTTAPAVLDEFERVDHLFVGVGTGGTLMGVTDYFRTHSPKTRIVAVDTVGSVNFGSEPQRRLIPGLGTSRRPELLSPETPDEVVLVPEDDTVRECRWLARTAGLLAGGSTGTVLAAIRGQAAEISPDETVVAISPDLGERYLDSIYNDDWVIENGLGRALTPERPLEEGQRDVLV</sequence>
<protein>
    <submittedName>
        <fullName evidence="6">Cysteine synthase A</fullName>
    </submittedName>
</protein>
<accession>A0A2P8I0H1</accession>
<dbReference type="SUPFAM" id="SSF53686">
    <property type="entry name" value="Tryptophan synthase beta subunit-like PLP-dependent enzymes"/>
    <property type="match status" value="1"/>
</dbReference>
<keyword evidence="7" id="KW-1185">Reference proteome</keyword>
<dbReference type="Pfam" id="PF00291">
    <property type="entry name" value="PALP"/>
    <property type="match status" value="1"/>
</dbReference>
<evidence type="ECO:0000256" key="4">
    <source>
        <dbReference type="ARBA" id="ARBA00022898"/>
    </source>
</evidence>
<evidence type="ECO:0000259" key="5">
    <source>
        <dbReference type="Pfam" id="PF00291"/>
    </source>
</evidence>
<gene>
    <name evidence="6" type="ORF">B0I31_11637</name>
</gene>
<evidence type="ECO:0000256" key="3">
    <source>
        <dbReference type="ARBA" id="ARBA00022679"/>
    </source>
</evidence>